<reference evidence="2" key="1">
    <citation type="journal article" date="2017" name="Nature">
        <title>The sunflower genome provides insights into oil metabolism, flowering and Asterid evolution.</title>
        <authorList>
            <person name="Badouin H."/>
            <person name="Gouzy J."/>
            <person name="Grassa C.J."/>
            <person name="Murat F."/>
            <person name="Staton S.E."/>
            <person name="Cottret L."/>
            <person name="Lelandais-Briere C."/>
            <person name="Owens G.L."/>
            <person name="Carrere S."/>
            <person name="Mayjonade B."/>
            <person name="Legrand L."/>
            <person name="Gill N."/>
            <person name="Kane N.C."/>
            <person name="Bowers J.E."/>
            <person name="Hubner S."/>
            <person name="Bellec A."/>
            <person name="Berard A."/>
            <person name="Berges H."/>
            <person name="Blanchet N."/>
            <person name="Boniface M.C."/>
            <person name="Brunel D."/>
            <person name="Catrice O."/>
            <person name="Chaidir N."/>
            <person name="Claudel C."/>
            <person name="Donnadieu C."/>
            <person name="Faraut T."/>
            <person name="Fievet G."/>
            <person name="Helmstetter N."/>
            <person name="King M."/>
            <person name="Knapp S.J."/>
            <person name="Lai Z."/>
            <person name="Le Paslier M.C."/>
            <person name="Lippi Y."/>
            <person name="Lorenzon L."/>
            <person name="Mandel J.R."/>
            <person name="Marage G."/>
            <person name="Marchand G."/>
            <person name="Marquand E."/>
            <person name="Bret-Mestries E."/>
            <person name="Morien E."/>
            <person name="Nambeesan S."/>
            <person name="Nguyen T."/>
            <person name="Pegot-Espagnet P."/>
            <person name="Pouilly N."/>
            <person name="Raftis F."/>
            <person name="Sallet E."/>
            <person name="Schiex T."/>
            <person name="Thomas J."/>
            <person name="Vandecasteele C."/>
            <person name="Vares D."/>
            <person name="Vear F."/>
            <person name="Vautrin S."/>
            <person name="Crespi M."/>
            <person name="Mangin B."/>
            <person name="Burke J.M."/>
            <person name="Salse J."/>
            <person name="Munos S."/>
            <person name="Vincourt P."/>
            <person name="Rieseberg L.H."/>
            <person name="Langlade N.B."/>
        </authorList>
    </citation>
    <scope>NUCLEOTIDE SEQUENCE</scope>
    <source>
        <tissue evidence="2">Leaves</tissue>
    </source>
</reference>
<proteinExistence type="predicted"/>
<reference evidence="2" key="2">
    <citation type="submission" date="2020-06" db="EMBL/GenBank/DDBJ databases">
        <title>Helianthus annuus Genome sequencing and assembly Release 2.</title>
        <authorList>
            <person name="Gouzy J."/>
            <person name="Langlade N."/>
            <person name="Munos S."/>
        </authorList>
    </citation>
    <scope>NUCLEOTIDE SEQUENCE</scope>
    <source>
        <tissue evidence="2">Leaves</tissue>
    </source>
</reference>
<evidence type="ECO:0000313" key="3">
    <source>
        <dbReference type="Proteomes" id="UP000215914"/>
    </source>
</evidence>
<gene>
    <name evidence="2" type="ORF">HanXRQr2_Chr10g0449181</name>
</gene>
<accession>A0A9K3N534</accession>
<comment type="caution">
    <text evidence="2">The sequence shown here is derived from an EMBL/GenBank/DDBJ whole genome shotgun (WGS) entry which is preliminary data.</text>
</comment>
<sequence>MKVSLSVIQSLLQSSDLVFQGFCIFFIAPSGYLSVAIQEYEGHSRRLVKILPDP</sequence>
<keyword evidence="3" id="KW-1185">Reference proteome</keyword>
<organism evidence="2 3">
    <name type="scientific">Helianthus annuus</name>
    <name type="common">Common sunflower</name>
    <dbReference type="NCBI Taxonomy" id="4232"/>
    <lineage>
        <taxon>Eukaryota</taxon>
        <taxon>Viridiplantae</taxon>
        <taxon>Streptophyta</taxon>
        <taxon>Embryophyta</taxon>
        <taxon>Tracheophyta</taxon>
        <taxon>Spermatophyta</taxon>
        <taxon>Magnoliopsida</taxon>
        <taxon>eudicotyledons</taxon>
        <taxon>Gunneridae</taxon>
        <taxon>Pentapetalae</taxon>
        <taxon>asterids</taxon>
        <taxon>campanulids</taxon>
        <taxon>Asterales</taxon>
        <taxon>Asteraceae</taxon>
        <taxon>Asteroideae</taxon>
        <taxon>Heliantheae alliance</taxon>
        <taxon>Heliantheae</taxon>
        <taxon>Helianthus</taxon>
    </lineage>
</organism>
<name>A0A9K3N534_HELAN</name>
<keyword evidence="1" id="KW-0472">Membrane</keyword>
<feature type="transmembrane region" description="Helical" evidence="1">
    <location>
        <begin position="17"/>
        <end position="37"/>
    </location>
</feature>
<keyword evidence="1" id="KW-0812">Transmembrane</keyword>
<dbReference type="Proteomes" id="UP000215914">
    <property type="component" value="Unassembled WGS sequence"/>
</dbReference>
<evidence type="ECO:0000313" key="2">
    <source>
        <dbReference type="EMBL" id="KAF5787115.1"/>
    </source>
</evidence>
<protein>
    <submittedName>
        <fullName evidence="2">Uncharacterized protein</fullName>
    </submittedName>
</protein>
<evidence type="ECO:0000256" key="1">
    <source>
        <dbReference type="SAM" id="Phobius"/>
    </source>
</evidence>
<dbReference type="Gramene" id="mRNA:HanXRQr2_Chr10g0449181">
    <property type="protein sequence ID" value="mRNA:HanXRQr2_Chr10g0449181"/>
    <property type="gene ID" value="HanXRQr2_Chr10g0449181"/>
</dbReference>
<dbReference type="AlphaFoldDB" id="A0A9K3N534"/>
<keyword evidence="1" id="KW-1133">Transmembrane helix</keyword>
<dbReference type="EMBL" id="MNCJ02000325">
    <property type="protein sequence ID" value="KAF5787115.1"/>
    <property type="molecule type" value="Genomic_DNA"/>
</dbReference>